<accession>A0ABY7Q1J3</accession>
<sequence>MTKSGGSLIVLPEAGPHAGIGVADRMALIGIEVGMPVERVTARQATRSEAQALGVAPAVPVMAIERTYYDQATGRPVETADIVLLGSRWVAEYGRRPQS</sequence>
<dbReference type="EMBL" id="CP115450">
    <property type="protein sequence ID" value="WBP86573.1"/>
    <property type="molecule type" value="Genomic_DNA"/>
</dbReference>
<evidence type="ECO:0000313" key="3">
    <source>
        <dbReference type="Proteomes" id="UP001212821"/>
    </source>
</evidence>
<reference evidence="3" key="1">
    <citation type="submission" date="2022-12" db="EMBL/GenBank/DDBJ databases">
        <authorList>
            <person name="Mo P."/>
        </authorList>
    </citation>
    <scope>NUCLEOTIDE SEQUENCE [LARGE SCALE GENOMIC DNA]</scope>
    <source>
        <strain evidence="3">HUAS 3-15</strain>
    </source>
</reference>
<name>A0ABY7Q1J3_9ACTN</name>
<dbReference type="Pfam" id="PF07702">
    <property type="entry name" value="UTRA"/>
    <property type="match status" value="1"/>
</dbReference>
<dbReference type="RefSeq" id="WP_270143334.1">
    <property type="nucleotide sequence ID" value="NZ_CP115450.1"/>
</dbReference>
<dbReference type="InterPro" id="IPR028978">
    <property type="entry name" value="Chorismate_lyase_/UTRA_dom_sf"/>
</dbReference>
<gene>
    <name evidence="2" type="ORF">O1G21_12450</name>
</gene>
<proteinExistence type="predicted"/>
<organism evidence="2 3">
    <name type="scientific">Kitasatospora cathayae</name>
    <dbReference type="NCBI Taxonomy" id="3004092"/>
    <lineage>
        <taxon>Bacteria</taxon>
        <taxon>Bacillati</taxon>
        <taxon>Actinomycetota</taxon>
        <taxon>Actinomycetes</taxon>
        <taxon>Kitasatosporales</taxon>
        <taxon>Streptomycetaceae</taxon>
        <taxon>Kitasatospora</taxon>
    </lineage>
</organism>
<protein>
    <submittedName>
        <fullName evidence="2">UTRA domain-containing protein</fullName>
    </submittedName>
</protein>
<keyword evidence="3" id="KW-1185">Reference proteome</keyword>
<dbReference type="SUPFAM" id="SSF64288">
    <property type="entry name" value="Chorismate lyase-like"/>
    <property type="match status" value="1"/>
</dbReference>
<dbReference type="InterPro" id="IPR011663">
    <property type="entry name" value="UTRA"/>
</dbReference>
<evidence type="ECO:0000313" key="2">
    <source>
        <dbReference type="EMBL" id="WBP86573.1"/>
    </source>
</evidence>
<dbReference type="Proteomes" id="UP001212821">
    <property type="component" value="Chromosome"/>
</dbReference>
<feature type="domain" description="UbiC transcription regulator-associated" evidence="1">
    <location>
        <begin position="30"/>
        <end position="88"/>
    </location>
</feature>
<dbReference type="Gene3D" id="3.40.1410.10">
    <property type="entry name" value="Chorismate lyase-like"/>
    <property type="match status" value="1"/>
</dbReference>
<evidence type="ECO:0000259" key="1">
    <source>
        <dbReference type="Pfam" id="PF07702"/>
    </source>
</evidence>